<feature type="transmembrane region" description="Helical" evidence="5">
    <location>
        <begin position="133"/>
        <end position="151"/>
    </location>
</feature>
<name>A0A517M0G1_9BACT</name>
<feature type="transmembrane region" description="Helical" evidence="5">
    <location>
        <begin position="158"/>
        <end position="176"/>
    </location>
</feature>
<dbReference type="PANTHER" id="PTHR37422:SF23">
    <property type="entry name" value="TEICHURONIC ACID BIOSYNTHESIS PROTEIN TUAE"/>
    <property type="match status" value="1"/>
</dbReference>
<keyword evidence="7" id="KW-0436">Ligase</keyword>
<feature type="domain" description="O-antigen ligase-related" evidence="6">
    <location>
        <begin position="273"/>
        <end position="413"/>
    </location>
</feature>
<feature type="transmembrane region" description="Helical" evidence="5">
    <location>
        <begin position="361"/>
        <end position="383"/>
    </location>
</feature>
<dbReference type="KEGG" id="ruv:EC9_25540"/>
<evidence type="ECO:0000256" key="4">
    <source>
        <dbReference type="ARBA" id="ARBA00023136"/>
    </source>
</evidence>
<evidence type="ECO:0000313" key="8">
    <source>
        <dbReference type="Proteomes" id="UP000319557"/>
    </source>
</evidence>
<reference evidence="7 8" key="1">
    <citation type="submission" date="2019-02" db="EMBL/GenBank/DDBJ databases">
        <title>Deep-cultivation of Planctomycetes and their phenomic and genomic characterization uncovers novel biology.</title>
        <authorList>
            <person name="Wiegand S."/>
            <person name="Jogler M."/>
            <person name="Boedeker C."/>
            <person name="Pinto D."/>
            <person name="Vollmers J."/>
            <person name="Rivas-Marin E."/>
            <person name="Kohn T."/>
            <person name="Peeters S.H."/>
            <person name="Heuer A."/>
            <person name="Rast P."/>
            <person name="Oberbeckmann S."/>
            <person name="Bunk B."/>
            <person name="Jeske O."/>
            <person name="Meyerdierks A."/>
            <person name="Storesund J.E."/>
            <person name="Kallscheuer N."/>
            <person name="Luecker S."/>
            <person name="Lage O.M."/>
            <person name="Pohl T."/>
            <person name="Merkel B.J."/>
            <person name="Hornburger P."/>
            <person name="Mueller R.-W."/>
            <person name="Bruemmer F."/>
            <person name="Labrenz M."/>
            <person name="Spormann A.M."/>
            <person name="Op den Camp H."/>
            <person name="Overmann J."/>
            <person name="Amann R."/>
            <person name="Jetten M.S.M."/>
            <person name="Mascher T."/>
            <person name="Medema M.H."/>
            <person name="Devos D.P."/>
            <person name="Kaster A.-K."/>
            <person name="Ovreas L."/>
            <person name="Rohde M."/>
            <person name="Galperin M.Y."/>
            <person name="Jogler C."/>
        </authorList>
    </citation>
    <scope>NUCLEOTIDE SEQUENCE [LARGE SCALE GENOMIC DNA]</scope>
    <source>
        <strain evidence="7 8">EC9</strain>
    </source>
</reference>
<evidence type="ECO:0000256" key="1">
    <source>
        <dbReference type="ARBA" id="ARBA00004141"/>
    </source>
</evidence>
<evidence type="ECO:0000256" key="2">
    <source>
        <dbReference type="ARBA" id="ARBA00022692"/>
    </source>
</evidence>
<dbReference type="Pfam" id="PF04932">
    <property type="entry name" value="Wzy_C"/>
    <property type="match status" value="1"/>
</dbReference>
<dbReference type="InterPro" id="IPR007016">
    <property type="entry name" value="O-antigen_ligase-rel_domated"/>
</dbReference>
<protein>
    <submittedName>
        <fullName evidence="7">O-Antigen ligase</fullName>
    </submittedName>
</protein>
<evidence type="ECO:0000256" key="3">
    <source>
        <dbReference type="ARBA" id="ARBA00022989"/>
    </source>
</evidence>
<dbReference type="AlphaFoldDB" id="A0A517M0G1"/>
<keyword evidence="2 5" id="KW-0812">Transmembrane</keyword>
<dbReference type="GO" id="GO:0016020">
    <property type="term" value="C:membrane"/>
    <property type="evidence" value="ECO:0007669"/>
    <property type="project" value="UniProtKB-SubCell"/>
</dbReference>
<keyword evidence="8" id="KW-1185">Reference proteome</keyword>
<feature type="transmembrane region" description="Helical" evidence="5">
    <location>
        <begin position="213"/>
        <end position="230"/>
    </location>
</feature>
<keyword evidence="4 5" id="KW-0472">Membrane</keyword>
<dbReference type="OrthoDB" id="245671at2"/>
<sequence>MGNIDWREAVRGVVALGLVGTIVGSAWAHGGGYLSTQFHVGIAILALAPLGIFLSIGRRERKRTNWIVVAAAFVWIVGLAQTIPLPQSFIVWVAPAAAEVGRVWLPEAIVAEAGIVKSQSTVSVASTYTKTALAVPATFGIACWLASLVFSDRRWGKVFLAVIAIAGGAFSFFGLADAIRLGRDEAVELRQRLIISPVGADDPFGPFVNNNNAAGYSNIAIGCTIGLLALNRRRLRPHASASHAAAPPDRQAVVDRSGARDDRRFVFLLLAIILLLNIAGVMGSASRGGFLGVLAGGVAVFASRPRWTSRGRTMLLVAVVLAASLGLLEVLGLRAMFAARLETLYQGTAWEDPRMDHWSDAFSAIGFFFPLGAGLGTYRFAYLPFQQSGGPRWFVNADGMPIEWLLEGGIWLLPIIVGCLLWLLNRCWQLRAQIEEIESDETNFADALLTAARFVFPAMFVSQCFDYGILLPSLLLSVACISGALIGMGNRVAETHCPPDLATTADCPGTISESIDTGRRQSETGFVKATIPLIRGGTSLLEPLALMALLVGLWFANGALSRGSVVQQIHLQRNAYRNHSPLDFPQLAAKIAAVERVSMEAPDHSEAHLLLARLLIDQQRQLGARYLVDNNVVGADKVNRWVSPRTVRRAFYTRASDPANSLHDLLMPTQALSQWELARQHAIAALSLCPLDDRPRLLLIELDMLSVDPQQTTPVLIQQVRMLRSRTPSVLQHVDRLETVRVVPPHGASDTGIE</sequence>
<keyword evidence="3 5" id="KW-1133">Transmembrane helix</keyword>
<accession>A0A517M0G1</accession>
<feature type="transmembrane region" description="Helical" evidence="5">
    <location>
        <begin position="315"/>
        <end position="341"/>
    </location>
</feature>
<dbReference type="InterPro" id="IPR051533">
    <property type="entry name" value="WaaL-like"/>
</dbReference>
<feature type="transmembrane region" description="Helical" evidence="5">
    <location>
        <begin position="265"/>
        <end position="282"/>
    </location>
</feature>
<feature type="transmembrane region" description="Helical" evidence="5">
    <location>
        <begin position="469"/>
        <end position="489"/>
    </location>
</feature>
<evidence type="ECO:0000259" key="6">
    <source>
        <dbReference type="Pfam" id="PF04932"/>
    </source>
</evidence>
<dbReference type="EMBL" id="CP036261">
    <property type="protein sequence ID" value="QDS88364.1"/>
    <property type="molecule type" value="Genomic_DNA"/>
</dbReference>
<dbReference type="RefSeq" id="WP_145345543.1">
    <property type="nucleotide sequence ID" value="NZ_CP036261.1"/>
</dbReference>
<dbReference type="PANTHER" id="PTHR37422">
    <property type="entry name" value="TEICHURONIC ACID BIOSYNTHESIS PROTEIN TUAE"/>
    <property type="match status" value="1"/>
</dbReference>
<comment type="subcellular location">
    <subcellularLocation>
        <location evidence="1">Membrane</location>
        <topology evidence="1">Multi-pass membrane protein</topology>
    </subcellularLocation>
</comment>
<evidence type="ECO:0000256" key="5">
    <source>
        <dbReference type="SAM" id="Phobius"/>
    </source>
</evidence>
<feature type="transmembrane region" description="Helical" evidence="5">
    <location>
        <begin position="404"/>
        <end position="424"/>
    </location>
</feature>
<evidence type="ECO:0000313" key="7">
    <source>
        <dbReference type="EMBL" id="QDS88364.1"/>
    </source>
</evidence>
<feature type="transmembrane region" description="Helical" evidence="5">
    <location>
        <begin position="64"/>
        <end position="83"/>
    </location>
</feature>
<dbReference type="Proteomes" id="UP000319557">
    <property type="component" value="Chromosome"/>
</dbReference>
<organism evidence="7 8">
    <name type="scientific">Rosistilla ulvae</name>
    <dbReference type="NCBI Taxonomy" id="1930277"/>
    <lineage>
        <taxon>Bacteria</taxon>
        <taxon>Pseudomonadati</taxon>
        <taxon>Planctomycetota</taxon>
        <taxon>Planctomycetia</taxon>
        <taxon>Pirellulales</taxon>
        <taxon>Pirellulaceae</taxon>
        <taxon>Rosistilla</taxon>
    </lineage>
</organism>
<proteinExistence type="predicted"/>
<gene>
    <name evidence="7" type="ORF">EC9_25540</name>
</gene>
<feature type="transmembrane region" description="Helical" evidence="5">
    <location>
        <begin position="38"/>
        <end position="57"/>
    </location>
</feature>
<dbReference type="GO" id="GO:0016874">
    <property type="term" value="F:ligase activity"/>
    <property type="evidence" value="ECO:0007669"/>
    <property type="project" value="UniProtKB-KW"/>
</dbReference>